<keyword evidence="12 18" id="KW-0548">Nucleotidyltransferase</keyword>
<evidence type="ECO:0000256" key="6">
    <source>
        <dbReference type="ARBA" id="ARBA00012487"/>
    </source>
</evidence>
<dbReference type="PANTHER" id="PTHR46382">
    <property type="entry name" value="PHOSPHATIDATE CYTIDYLYLTRANSFERASE"/>
    <property type="match status" value="1"/>
</dbReference>
<dbReference type="Pfam" id="PF01148">
    <property type="entry name" value="CTP_transf_1"/>
    <property type="match status" value="1"/>
</dbReference>
<keyword evidence="22" id="KW-1185">Reference proteome</keyword>
<dbReference type="EMBL" id="FNKK01000002">
    <property type="protein sequence ID" value="SDQ97882.1"/>
    <property type="molecule type" value="Genomic_DNA"/>
</dbReference>
<dbReference type="STRING" id="35622.SAMN04489764_2877"/>
<evidence type="ECO:0000313" key="22">
    <source>
        <dbReference type="Proteomes" id="UP000217103"/>
    </source>
</evidence>
<feature type="transmembrane region" description="Helical" evidence="20">
    <location>
        <begin position="287"/>
        <end position="308"/>
    </location>
</feature>
<keyword evidence="13 20" id="KW-1133">Transmembrane helix</keyword>
<feature type="compositionally biased region" description="Low complexity" evidence="19">
    <location>
        <begin position="17"/>
        <end position="28"/>
    </location>
</feature>
<feature type="transmembrane region" description="Helical" evidence="20">
    <location>
        <begin position="260"/>
        <end position="281"/>
    </location>
</feature>
<evidence type="ECO:0000256" key="11">
    <source>
        <dbReference type="ARBA" id="ARBA00022692"/>
    </source>
</evidence>
<dbReference type="GO" id="GO:0016024">
    <property type="term" value="P:CDP-diacylglycerol biosynthetic process"/>
    <property type="evidence" value="ECO:0007669"/>
    <property type="project" value="UniProtKB-UniPathway"/>
</dbReference>
<evidence type="ECO:0000256" key="16">
    <source>
        <dbReference type="ARBA" id="ARBA00023209"/>
    </source>
</evidence>
<organism evidence="21 22">
    <name type="scientific">Thermostaphylospora chromogena</name>
    <dbReference type="NCBI Taxonomy" id="35622"/>
    <lineage>
        <taxon>Bacteria</taxon>
        <taxon>Bacillati</taxon>
        <taxon>Actinomycetota</taxon>
        <taxon>Actinomycetes</taxon>
        <taxon>Streptosporangiales</taxon>
        <taxon>Thermomonosporaceae</taxon>
        <taxon>Thermostaphylospora</taxon>
    </lineage>
</organism>
<keyword evidence="15 20" id="KW-0472">Membrane</keyword>
<dbReference type="PROSITE" id="PS01315">
    <property type="entry name" value="CDS"/>
    <property type="match status" value="1"/>
</dbReference>
<keyword evidence="17" id="KW-1208">Phospholipid metabolism</keyword>
<keyword evidence="8" id="KW-1003">Cell membrane</keyword>
<feature type="transmembrane region" description="Helical" evidence="20">
    <location>
        <begin position="118"/>
        <end position="137"/>
    </location>
</feature>
<feature type="transmembrane region" description="Helical" evidence="20">
    <location>
        <begin position="93"/>
        <end position="112"/>
    </location>
</feature>
<evidence type="ECO:0000256" key="9">
    <source>
        <dbReference type="ARBA" id="ARBA00022516"/>
    </source>
</evidence>
<evidence type="ECO:0000256" key="19">
    <source>
        <dbReference type="SAM" id="MobiDB-lite"/>
    </source>
</evidence>
<name>A0A1H1FAA1_9ACTN</name>
<comment type="pathway">
    <text evidence="3 18">Phospholipid metabolism; CDP-diacylglycerol biosynthesis; CDP-diacylglycerol from sn-glycerol 3-phosphate: step 3/3.</text>
</comment>
<evidence type="ECO:0000256" key="4">
    <source>
        <dbReference type="ARBA" id="ARBA00005189"/>
    </source>
</evidence>
<gene>
    <name evidence="21" type="ORF">SAMN04489764_2877</name>
</gene>
<evidence type="ECO:0000256" key="15">
    <source>
        <dbReference type="ARBA" id="ARBA00023136"/>
    </source>
</evidence>
<keyword evidence="10 18" id="KW-0808">Transferase</keyword>
<dbReference type="PANTHER" id="PTHR46382:SF1">
    <property type="entry name" value="PHOSPHATIDATE CYTIDYLYLTRANSFERASE"/>
    <property type="match status" value="1"/>
</dbReference>
<comment type="subcellular location">
    <subcellularLocation>
        <location evidence="2">Cell membrane</location>
        <topology evidence="2">Multi-pass membrane protein</topology>
    </subcellularLocation>
</comment>
<comment type="similarity">
    <text evidence="5 18">Belongs to the CDS family.</text>
</comment>
<proteinExistence type="inferred from homology"/>
<evidence type="ECO:0000256" key="3">
    <source>
        <dbReference type="ARBA" id="ARBA00005119"/>
    </source>
</evidence>
<evidence type="ECO:0000256" key="12">
    <source>
        <dbReference type="ARBA" id="ARBA00022695"/>
    </source>
</evidence>
<sequence>MPPEGAVPTAGGGTRGGAAAPDAVKTAADGLPGKAESPSAGSPSALATSTSTESPEAADARSGKRAAEAVPVSDGSASGRSDARSGGRAGRNLPAAIAVGVGLGALVVGTLYTVKSLFLIVVLAAVGIGVTELVKALSTKDIRVPLVPVLAGMPVMLAGAYWGGPGWLVGAFAVTVFVVLGWRMLRGEQQGYVRDAAASVLVTVYPTMLAGFVGLLLAPDDGRERVVIFIAVTIASDIGGYVAGVLFGKHKMAPAISPKKTWEGFTGSALACMVIGGWLVTWLLDGALWQGVLLGAVAVVFATLGDLIESVIKRDLGLKDLGTLLPGHGGLMDRLDSLVATLVPVWVLLALFTG</sequence>
<feature type="transmembrane region" description="Helical" evidence="20">
    <location>
        <begin position="168"/>
        <end position="185"/>
    </location>
</feature>
<evidence type="ECO:0000256" key="13">
    <source>
        <dbReference type="ARBA" id="ARBA00022989"/>
    </source>
</evidence>
<evidence type="ECO:0000313" key="21">
    <source>
        <dbReference type="EMBL" id="SDQ97882.1"/>
    </source>
</evidence>
<accession>A0A1H1FAA1</accession>
<protein>
    <recommendedName>
        <fullName evidence="7 18">Phosphatidate cytidylyltransferase</fullName>
        <ecNumber evidence="6 18">2.7.7.41</ecNumber>
    </recommendedName>
</protein>
<feature type="transmembrane region" description="Helical" evidence="20">
    <location>
        <begin position="225"/>
        <end position="248"/>
    </location>
</feature>
<dbReference type="InterPro" id="IPR000374">
    <property type="entry name" value="PC_trans"/>
</dbReference>
<feature type="compositionally biased region" description="Basic and acidic residues" evidence="19">
    <location>
        <begin position="58"/>
        <end position="67"/>
    </location>
</feature>
<keyword evidence="9" id="KW-0444">Lipid biosynthesis</keyword>
<feature type="compositionally biased region" description="Low complexity" evidence="19">
    <location>
        <begin position="73"/>
        <end position="88"/>
    </location>
</feature>
<feature type="transmembrane region" description="Helical" evidence="20">
    <location>
        <begin position="197"/>
        <end position="219"/>
    </location>
</feature>
<dbReference type="OrthoDB" id="9799199at2"/>
<feature type="transmembrane region" description="Helical" evidence="20">
    <location>
        <begin position="335"/>
        <end position="353"/>
    </location>
</feature>
<reference evidence="21 22" key="1">
    <citation type="submission" date="2016-10" db="EMBL/GenBank/DDBJ databases">
        <authorList>
            <person name="de Groot N.N."/>
        </authorList>
    </citation>
    <scope>NUCLEOTIDE SEQUENCE [LARGE SCALE GENOMIC DNA]</scope>
    <source>
        <strain evidence="21 22">DSM 43794</strain>
    </source>
</reference>
<evidence type="ECO:0000256" key="17">
    <source>
        <dbReference type="ARBA" id="ARBA00023264"/>
    </source>
</evidence>
<keyword evidence="16" id="KW-0594">Phospholipid biosynthesis</keyword>
<comment type="catalytic activity">
    <reaction evidence="1 18">
        <text>a 1,2-diacyl-sn-glycero-3-phosphate + CTP + H(+) = a CDP-1,2-diacyl-sn-glycerol + diphosphate</text>
        <dbReference type="Rhea" id="RHEA:16229"/>
        <dbReference type="ChEBI" id="CHEBI:15378"/>
        <dbReference type="ChEBI" id="CHEBI:33019"/>
        <dbReference type="ChEBI" id="CHEBI:37563"/>
        <dbReference type="ChEBI" id="CHEBI:58332"/>
        <dbReference type="ChEBI" id="CHEBI:58608"/>
        <dbReference type="EC" id="2.7.7.41"/>
    </reaction>
</comment>
<evidence type="ECO:0000256" key="18">
    <source>
        <dbReference type="RuleBase" id="RU003938"/>
    </source>
</evidence>
<keyword evidence="14" id="KW-0443">Lipid metabolism</keyword>
<evidence type="ECO:0000256" key="5">
    <source>
        <dbReference type="ARBA" id="ARBA00010185"/>
    </source>
</evidence>
<dbReference type="EC" id="2.7.7.41" evidence="6 18"/>
<dbReference type="GO" id="GO:0004605">
    <property type="term" value="F:phosphatidate cytidylyltransferase activity"/>
    <property type="evidence" value="ECO:0007669"/>
    <property type="project" value="UniProtKB-EC"/>
</dbReference>
<evidence type="ECO:0000256" key="1">
    <source>
        <dbReference type="ARBA" id="ARBA00001698"/>
    </source>
</evidence>
<evidence type="ECO:0000256" key="20">
    <source>
        <dbReference type="SAM" id="Phobius"/>
    </source>
</evidence>
<evidence type="ECO:0000256" key="2">
    <source>
        <dbReference type="ARBA" id="ARBA00004651"/>
    </source>
</evidence>
<dbReference type="AlphaFoldDB" id="A0A1H1FAA1"/>
<evidence type="ECO:0000256" key="10">
    <source>
        <dbReference type="ARBA" id="ARBA00022679"/>
    </source>
</evidence>
<evidence type="ECO:0000256" key="8">
    <source>
        <dbReference type="ARBA" id="ARBA00022475"/>
    </source>
</evidence>
<dbReference type="UniPathway" id="UPA00557">
    <property type="reaction ID" value="UER00614"/>
</dbReference>
<comment type="pathway">
    <text evidence="4">Lipid metabolism.</text>
</comment>
<evidence type="ECO:0000256" key="14">
    <source>
        <dbReference type="ARBA" id="ARBA00023098"/>
    </source>
</evidence>
<evidence type="ECO:0000256" key="7">
    <source>
        <dbReference type="ARBA" id="ARBA00019373"/>
    </source>
</evidence>
<keyword evidence="11 18" id="KW-0812">Transmembrane</keyword>
<dbReference type="Proteomes" id="UP000217103">
    <property type="component" value="Unassembled WGS sequence"/>
</dbReference>
<dbReference type="GO" id="GO:0005886">
    <property type="term" value="C:plasma membrane"/>
    <property type="evidence" value="ECO:0007669"/>
    <property type="project" value="UniProtKB-SubCell"/>
</dbReference>
<feature type="region of interest" description="Disordered" evidence="19">
    <location>
        <begin position="1"/>
        <end position="88"/>
    </location>
</feature>
<feature type="compositionally biased region" description="Polar residues" evidence="19">
    <location>
        <begin position="39"/>
        <end position="54"/>
    </location>
</feature>